<organism evidence="11 12">
    <name type="scientific">Halopseudomonas yangmingensis</name>
    <dbReference type="NCBI Taxonomy" id="1720063"/>
    <lineage>
        <taxon>Bacteria</taxon>
        <taxon>Pseudomonadati</taxon>
        <taxon>Pseudomonadota</taxon>
        <taxon>Gammaproteobacteria</taxon>
        <taxon>Pseudomonadales</taxon>
        <taxon>Pseudomonadaceae</taxon>
        <taxon>Halopseudomonas</taxon>
    </lineage>
</organism>
<dbReference type="Proteomes" id="UP000243629">
    <property type="component" value="Unassembled WGS sequence"/>
</dbReference>
<dbReference type="EC" id="4.2.1.75" evidence="3 9"/>
<evidence type="ECO:0000256" key="4">
    <source>
        <dbReference type="ARBA" id="ARBA00023239"/>
    </source>
</evidence>
<evidence type="ECO:0000256" key="9">
    <source>
        <dbReference type="RuleBase" id="RU366031"/>
    </source>
</evidence>
<dbReference type="Pfam" id="PF02602">
    <property type="entry name" value="HEM4"/>
    <property type="match status" value="1"/>
</dbReference>
<dbReference type="UniPathway" id="UPA00251">
    <property type="reaction ID" value="UER00320"/>
</dbReference>
<protein>
    <recommendedName>
        <fullName evidence="7 9">Uroporphyrinogen-III synthase</fullName>
        <ecNumber evidence="3 9">4.2.1.75</ecNumber>
    </recommendedName>
</protein>
<dbReference type="InterPro" id="IPR039793">
    <property type="entry name" value="UROS/Hem4"/>
</dbReference>
<evidence type="ECO:0000256" key="5">
    <source>
        <dbReference type="ARBA" id="ARBA00023244"/>
    </source>
</evidence>
<keyword evidence="5 9" id="KW-0627">Porphyrin biosynthesis</keyword>
<evidence type="ECO:0000259" key="10">
    <source>
        <dbReference type="Pfam" id="PF02602"/>
    </source>
</evidence>
<comment type="similarity">
    <text evidence="2 9">Belongs to the uroporphyrinogen-III synthase family.</text>
</comment>
<accession>A0A1I4PGS1</accession>
<dbReference type="PANTHER" id="PTHR38042:SF1">
    <property type="entry name" value="UROPORPHYRINOGEN-III SYNTHASE, CHLOROPLASTIC"/>
    <property type="match status" value="1"/>
</dbReference>
<comment type="pathway">
    <text evidence="1 9">Porphyrin-containing compound metabolism; protoporphyrin-IX biosynthesis; coproporphyrinogen-III from 5-aminolevulinate: step 3/4.</text>
</comment>
<evidence type="ECO:0000313" key="12">
    <source>
        <dbReference type="Proteomes" id="UP000243629"/>
    </source>
</evidence>
<reference evidence="12" key="1">
    <citation type="submission" date="2016-10" db="EMBL/GenBank/DDBJ databases">
        <authorList>
            <person name="Varghese N."/>
            <person name="Submissions S."/>
        </authorList>
    </citation>
    <scope>NUCLEOTIDE SEQUENCE [LARGE SCALE GENOMIC DNA]</scope>
    <source>
        <strain evidence="12">DSM 24213</strain>
    </source>
</reference>
<dbReference type="CDD" id="cd06578">
    <property type="entry name" value="HemD"/>
    <property type="match status" value="1"/>
</dbReference>
<evidence type="ECO:0000313" key="11">
    <source>
        <dbReference type="EMBL" id="SFM26775.1"/>
    </source>
</evidence>
<dbReference type="SUPFAM" id="SSF69618">
    <property type="entry name" value="HemD-like"/>
    <property type="match status" value="1"/>
</dbReference>
<name>A0A1I4PGS1_9GAMM</name>
<dbReference type="InterPro" id="IPR036108">
    <property type="entry name" value="4pyrrol_syn_uPrphyn_synt_sf"/>
</dbReference>
<keyword evidence="12" id="KW-1185">Reference proteome</keyword>
<dbReference type="GO" id="GO:0006780">
    <property type="term" value="P:uroporphyrinogen III biosynthetic process"/>
    <property type="evidence" value="ECO:0007669"/>
    <property type="project" value="UniProtKB-UniRule"/>
</dbReference>
<evidence type="ECO:0000256" key="3">
    <source>
        <dbReference type="ARBA" id="ARBA00013109"/>
    </source>
</evidence>
<dbReference type="EMBL" id="FOUI01000002">
    <property type="protein sequence ID" value="SFM26775.1"/>
    <property type="molecule type" value="Genomic_DNA"/>
</dbReference>
<dbReference type="AlphaFoldDB" id="A0A1I4PGS1"/>
<feature type="domain" description="Tetrapyrrole biosynthesis uroporphyrinogen III synthase" evidence="10">
    <location>
        <begin position="14"/>
        <end position="229"/>
    </location>
</feature>
<dbReference type="GO" id="GO:0004852">
    <property type="term" value="F:uroporphyrinogen-III synthase activity"/>
    <property type="evidence" value="ECO:0007669"/>
    <property type="project" value="UniProtKB-UniRule"/>
</dbReference>
<comment type="catalytic activity">
    <reaction evidence="8 9">
        <text>hydroxymethylbilane = uroporphyrinogen III + H2O</text>
        <dbReference type="Rhea" id="RHEA:18965"/>
        <dbReference type="ChEBI" id="CHEBI:15377"/>
        <dbReference type="ChEBI" id="CHEBI:57308"/>
        <dbReference type="ChEBI" id="CHEBI:57845"/>
        <dbReference type="EC" id="4.2.1.75"/>
    </reaction>
</comment>
<dbReference type="Gene3D" id="3.40.50.10090">
    <property type="match status" value="2"/>
</dbReference>
<evidence type="ECO:0000256" key="6">
    <source>
        <dbReference type="ARBA" id="ARBA00037589"/>
    </source>
</evidence>
<dbReference type="RefSeq" id="WP_093472928.1">
    <property type="nucleotide sequence ID" value="NZ_FOUI01000002.1"/>
</dbReference>
<gene>
    <name evidence="11" type="ORF">SAMN05216217_102314</name>
</gene>
<dbReference type="OrthoDB" id="9787650at2"/>
<dbReference type="PANTHER" id="PTHR38042">
    <property type="entry name" value="UROPORPHYRINOGEN-III SYNTHASE, CHLOROPLASTIC"/>
    <property type="match status" value="1"/>
</dbReference>
<evidence type="ECO:0000256" key="1">
    <source>
        <dbReference type="ARBA" id="ARBA00004772"/>
    </source>
</evidence>
<proteinExistence type="inferred from homology"/>
<dbReference type="InterPro" id="IPR003754">
    <property type="entry name" value="4pyrrol_synth_uPrphyn_synth"/>
</dbReference>
<evidence type="ECO:0000256" key="8">
    <source>
        <dbReference type="ARBA" id="ARBA00048617"/>
    </source>
</evidence>
<evidence type="ECO:0000256" key="7">
    <source>
        <dbReference type="ARBA" id="ARBA00040167"/>
    </source>
</evidence>
<dbReference type="GO" id="GO:0006782">
    <property type="term" value="P:protoporphyrinogen IX biosynthetic process"/>
    <property type="evidence" value="ECO:0007669"/>
    <property type="project" value="UniProtKB-UniRule"/>
</dbReference>
<comment type="function">
    <text evidence="6 9">Catalyzes cyclization of the linear tetrapyrrole, hydroxymethylbilane, to the macrocyclic uroporphyrinogen III.</text>
</comment>
<sequence>MKLLLTRAEPDNQRLAQALAERGIDSCSVPLIETLELPEGPEQRRLIMDLDLYQAVMVVSPVAARIGLQRLDRYWPQPPVGVEWYAVGAGTGALLRQAGLSARWPCDGQDSEALLRMPEWQRLLELPDLRVLIWRADQGRELLVERVHAAGGRVDCLALYRRQPPAGLDVQLREAARAGVGGIVLLSVQALQNWHQAAAADWSQQRHWRCWVPGERVAQHAIGLGCSDVQLCHGADDAAVLAAVQSD</sequence>
<dbReference type="STRING" id="1720063.SAMN05216217_102314"/>
<keyword evidence="4 9" id="KW-0456">Lyase</keyword>
<evidence type="ECO:0000256" key="2">
    <source>
        <dbReference type="ARBA" id="ARBA00008133"/>
    </source>
</evidence>